<evidence type="ECO:0000259" key="1">
    <source>
        <dbReference type="PROSITE" id="PS50097"/>
    </source>
</evidence>
<dbReference type="InterPro" id="IPR011333">
    <property type="entry name" value="SKP1/BTB/POZ_sf"/>
</dbReference>
<evidence type="ECO:0000313" key="3">
    <source>
        <dbReference type="Proteomes" id="UP000054166"/>
    </source>
</evidence>
<dbReference type="PROSITE" id="PS50097">
    <property type="entry name" value="BTB"/>
    <property type="match status" value="1"/>
</dbReference>
<dbReference type="HOGENOM" id="CLU_033082_1_2_1"/>
<name>A0A0C3GHN0_PILCF</name>
<protein>
    <recommendedName>
        <fullName evidence="1">BTB domain-containing protein</fullName>
    </recommendedName>
</protein>
<dbReference type="SMART" id="SM00225">
    <property type="entry name" value="BTB"/>
    <property type="match status" value="1"/>
</dbReference>
<sequence length="361" mass="41240">MADAPSNPKRPRPDERRDEDLYFEDGSVILSAKDTDGDLVYFRVHKSVLTKQSPVFKDMFSVPSPPEMEMYDDLPLVHLHDSSKELKAFLQAMYDPSFLPFRRLQTDTPVLVAGPLKLATKYQADILCNRIIAHLEADWPTTLEAWDRIAIAYDIDTDASEETSSQPDSDPLPKQLFPDPIPFISLAREGNLPTVLAIVFYSLCRNVTSRTEELSRMTRGDVELLMLGRERMMSFIGGPGADQLDITSWVPLYDHQSDIDIFCTKMGCRYPVVVVWLGIVQDLMRSGDPLATIRASARKLDEEAEKTRKEQEAEGVVEICDGYNGHRDEMCQFCKWRLSERLFDLRQTLFDQLPFFFPLSQ</sequence>
<reference evidence="3" key="2">
    <citation type="submission" date="2015-01" db="EMBL/GenBank/DDBJ databases">
        <title>Evolutionary Origins and Diversification of the Mycorrhizal Mutualists.</title>
        <authorList>
            <consortium name="DOE Joint Genome Institute"/>
            <consortium name="Mycorrhizal Genomics Consortium"/>
            <person name="Kohler A."/>
            <person name="Kuo A."/>
            <person name="Nagy L.G."/>
            <person name="Floudas D."/>
            <person name="Copeland A."/>
            <person name="Barry K.W."/>
            <person name="Cichocki N."/>
            <person name="Veneault-Fourrey C."/>
            <person name="LaButti K."/>
            <person name="Lindquist E.A."/>
            <person name="Lipzen A."/>
            <person name="Lundell T."/>
            <person name="Morin E."/>
            <person name="Murat C."/>
            <person name="Riley R."/>
            <person name="Ohm R."/>
            <person name="Sun H."/>
            <person name="Tunlid A."/>
            <person name="Henrissat B."/>
            <person name="Grigoriev I.V."/>
            <person name="Hibbett D.S."/>
            <person name="Martin F."/>
        </authorList>
    </citation>
    <scope>NUCLEOTIDE SEQUENCE [LARGE SCALE GENOMIC DNA]</scope>
    <source>
        <strain evidence="3">F 1598</strain>
    </source>
</reference>
<dbReference type="Proteomes" id="UP000054166">
    <property type="component" value="Unassembled WGS sequence"/>
</dbReference>
<dbReference type="STRING" id="765440.A0A0C3GHN0"/>
<organism evidence="2 3">
    <name type="scientific">Piloderma croceum (strain F 1598)</name>
    <dbReference type="NCBI Taxonomy" id="765440"/>
    <lineage>
        <taxon>Eukaryota</taxon>
        <taxon>Fungi</taxon>
        <taxon>Dikarya</taxon>
        <taxon>Basidiomycota</taxon>
        <taxon>Agaricomycotina</taxon>
        <taxon>Agaricomycetes</taxon>
        <taxon>Agaricomycetidae</taxon>
        <taxon>Atheliales</taxon>
        <taxon>Atheliaceae</taxon>
        <taxon>Piloderma</taxon>
    </lineage>
</organism>
<evidence type="ECO:0000313" key="2">
    <source>
        <dbReference type="EMBL" id="KIM91159.1"/>
    </source>
</evidence>
<dbReference type="OrthoDB" id="3218112at2759"/>
<dbReference type="Pfam" id="PF00651">
    <property type="entry name" value="BTB"/>
    <property type="match status" value="1"/>
</dbReference>
<reference evidence="2 3" key="1">
    <citation type="submission" date="2014-04" db="EMBL/GenBank/DDBJ databases">
        <authorList>
            <consortium name="DOE Joint Genome Institute"/>
            <person name="Kuo A."/>
            <person name="Tarkka M."/>
            <person name="Buscot F."/>
            <person name="Kohler A."/>
            <person name="Nagy L.G."/>
            <person name="Floudas D."/>
            <person name="Copeland A."/>
            <person name="Barry K.W."/>
            <person name="Cichocki N."/>
            <person name="Veneault-Fourrey C."/>
            <person name="LaButti K."/>
            <person name="Lindquist E.A."/>
            <person name="Lipzen A."/>
            <person name="Lundell T."/>
            <person name="Morin E."/>
            <person name="Murat C."/>
            <person name="Sun H."/>
            <person name="Tunlid A."/>
            <person name="Henrissat B."/>
            <person name="Grigoriev I.V."/>
            <person name="Hibbett D.S."/>
            <person name="Martin F."/>
            <person name="Nordberg H.P."/>
            <person name="Cantor M.N."/>
            <person name="Hua S.X."/>
        </authorList>
    </citation>
    <scope>NUCLEOTIDE SEQUENCE [LARGE SCALE GENOMIC DNA]</scope>
    <source>
        <strain evidence="2 3">F 1598</strain>
    </source>
</reference>
<dbReference type="Gene3D" id="3.30.710.10">
    <property type="entry name" value="Potassium Channel Kv1.1, Chain A"/>
    <property type="match status" value="1"/>
</dbReference>
<dbReference type="AlphaFoldDB" id="A0A0C3GHN0"/>
<feature type="domain" description="BTB" evidence="1">
    <location>
        <begin position="26"/>
        <end position="95"/>
    </location>
</feature>
<dbReference type="InterPro" id="IPR000210">
    <property type="entry name" value="BTB/POZ_dom"/>
</dbReference>
<dbReference type="EMBL" id="KN832972">
    <property type="protein sequence ID" value="KIM91159.1"/>
    <property type="molecule type" value="Genomic_DNA"/>
</dbReference>
<accession>A0A0C3GHN0</accession>
<proteinExistence type="predicted"/>
<dbReference type="SUPFAM" id="SSF54695">
    <property type="entry name" value="POZ domain"/>
    <property type="match status" value="1"/>
</dbReference>
<gene>
    <name evidence="2" type="ORF">PILCRDRAFT_1353</name>
</gene>
<dbReference type="InParanoid" id="A0A0C3GHN0"/>
<keyword evidence="3" id="KW-1185">Reference proteome</keyword>